<dbReference type="Gene3D" id="1.10.150.50">
    <property type="entry name" value="Transcription Factor, Ets-1"/>
    <property type="match status" value="1"/>
</dbReference>
<dbReference type="InterPro" id="IPR001660">
    <property type="entry name" value="SAM"/>
</dbReference>
<keyword evidence="3" id="KW-1133">Transmembrane helix</keyword>
<reference evidence="6 7" key="1">
    <citation type="journal article" date="2014" name="Nat. Commun.">
        <title>Klebsormidium flaccidum genome reveals primary factors for plant terrestrial adaptation.</title>
        <authorList>
            <person name="Hori K."/>
            <person name="Maruyama F."/>
            <person name="Fujisawa T."/>
            <person name="Togashi T."/>
            <person name="Yamamoto N."/>
            <person name="Seo M."/>
            <person name="Sato S."/>
            <person name="Yamada T."/>
            <person name="Mori H."/>
            <person name="Tajima N."/>
            <person name="Moriyama T."/>
            <person name="Ikeuchi M."/>
            <person name="Watanabe M."/>
            <person name="Wada H."/>
            <person name="Kobayashi K."/>
            <person name="Saito M."/>
            <person name="Masuda T."/>
            <person name="Sasaki-Sekimoto Y."/>
            <person name="Mashiguchi K."/>
            <person name="Awai K."/>
            <person name="Shimojima M."/>
            <person name="Masuda S."/>
            <person name="Iwai M."/>
            <person name="Nobusawa T."/>
            <person name="Narise T."/>
            <person name="Kondo S."/>
            <person name="Saito H."/>
            <person name="Sato R."/>
            <person name="Murakawa M."/>
            <person name="Ihara Y."/>
            <person name="Oshima-Yamada Y."/>
            <person name="Ohtaka K."/>
            <person name="Satoh M."/>
            <person name="Sonobe K."/>
            <person name="Ishii M."/>
            <person name="Ohtani R."/>
            <person name="Kanamori-Sato M."/>
            <person name="Honoki R."/>
            <person name="Miyazaki D."/>
            <person name="Mochizuki H."/>
            <person name="Umetsu J."/>
            <person name="Higashi K."/>
            <person name="Shibata D."/>
            <person name="Kamiya Y."/>
            <person name="Sato N."/>
            <person name="Nakamura Y."/>
            <person name="Tabata S."/>
            <person name="Ida S."/>
            <person name="Kurokawa K."/>
            <person name="Ohta H."/>
        </authorList>
    </citation>
    <scope>NUCLEOTIDE SEQUENCE [LARGE SCALE GENOMIC DNA]</scope>
    <source>
        <strain evidence="6 7">NIES-2285</strain>
    </source>
</reference>
<gene>
    <name evidence="6" type="ORF">KFL_004830010</name>
</gene>
<dbReference type="CDD" id="cd09487">
    <property type="entry name" value="SAM_superfamily"/>
    <property type="match status" value="1"/>
</dbReference>
<evidence type="ECO:0000256" key="3">
    <source>
        <dbReference type="ARBA" id="ARBA00022989"/>
    </source>
</evidence>
<accession>A0A1Y1IDQ2</accession>
<protein>
    <recommendedName>
        <fullName evidence="5">SAM domain-containing protein</fullName>
    </recommendedName>
</protein>
<organism evidence="6 7">
    <name type="scientific">Klebsormidium nitens</name>
    <name type="common">Green alga</name>
    <name type="synonym">Ulothrix nitens</name>
    <dbReference type="NCBI Taxonomy" id="105231"/>
    <lineage>
        <taxon>Eukaryota</taxon>
        <taxon>Viridiplantae</taxon>
        <taxon>Streptophyta</taxon>
        <taxon>Klebsormidiophyceae</taxon>
        <taxon>Klebsormidiales</taxon>
        <taxon>Klebsormidiaceae</taxon>
        <taxon>Klebsormidium</taxon>
    </lineage>
</organism>
<keyword evidence="4" id="KW-0472">Membrane</keyword>
<sequence>MASRDEKKRHAVKARVKPAPWAAISQGNPIEKVKAKFNDLSTKTTAWMEKQPAPVEIGLATIGQGIQGAFIGALMGQLTGDLTQQMGTEGQVPGQAPGQDVKLDSMKAIAGGPMVQAKNFAVITGVNQGISTALKRYRKGKDDLLNQVLPAFGSGAAFSLVSGVGTDSPGGKLRSALSSGVGFAVFQGALYQVGQRFSPKPQDDLDYIHTRRVLQDLGLEKYEKNLKRGQLNDRVLPLLTDSSLKDVHIPPGPRLLILEAVHRRRQESAPRKVVVPAGKTVMKP</sequence>
<dbReference type="GO" id="GO:0045036">
    <property type="term" value="P:protein targeting to chloroplast"/>
    <property type="evidence" value="ECO:0000318"/>
    <property type="project" value="GO_Central"/>
</dbReference>
<dbReference type="SUPFAM" id="SSF47769">
    <property type="entry name" value="SAM/Pointed domain"/>
    <property type="match status" value="1"/>
</dbReference>
<comment type="subcellular location">
    <subcellularLocation>
        <location evidence="1">Membrane</location>
        <topology evidence="1">Multi-pass membrane protein</topology>
    </subcellularLocation>
</comment>
<dbReference type="InterPro" id="IPR039175">
    <property type="entry name" value="TIM22"/>
</dbReference>
<dbReference type="Pfam" id="PF02466">
    <property type="entry name" value="Tim17"/>
    <property type="match status" value="1"/>
</dbReference>
<proteinExistence type="predicted"/>
<evidence type="ECO:0000313" key="7">
    <source>
        <dbReference type="Proteomes" id="UP000054558"/>
    </source>
</evidence>
<dbReference type="PANTHER" id="PTHR14110">
    <property type="entry name" value="MITOCHONDRIAL IMPORT INNER MEMBRANE TRANSLOCASE SUBUNIT TIM22"/>
    <property type="match status" value="1"/>
</dbReference>
<dbReference type="OMA" id="QSEDTYY"/>
<dbReference type="GO" id="GO:0008320">
    <property type="term" value="F:protein transmembrane transporter activity"/>
    <property type="evidence" value="ECO:0000318"/>
    <property type="project" value="GO_Central"/>
</dbReference>
<dbReference type="STRING" id="105231.A0A1Y1IDQ2"/>
<evidence type="ECO:0000256" key="2">
    <source>
        <dbReference type="ARBA" id="ARBA00022692"/>
    </source>
</evidence>
<evidence type="ECO:0000259" key="5">
    <source>
        <dbReference type="SMART" id="SM00454"/>
    </source>
</evidence>
<dbReference type="GO" id="GO:0042721">
    <property type="term" value="C:TIM22 mitochondrial import inner membrane insertion complex"/>
    <property type="evidence" value="ECO:0007669"/>
    <property type="project" value="InterPro"/>
</dbReference>
<dbReference type="GO" id="GO:0009706">
    <property type="term" value="C:chloroplast inner membrane"/>
    <property type="evidence" value="ECO:0000318"/>
    <property type="project" value="GO_Central"/>
</dbReference>
<keyword evidence="2" id="KW-0812">Transmembrane</keyword>
<dbReference type="InterPro" id="IPR013761">
    <property type="entry name" value="SAM/pointed_sf"/>
</dbReference>
<dbReference type="SMART" id="SM00454">
    <property type="entry name" value="SAM"/>
    <property type="match status" value="1"/>
</dbReference>
<evidence type="ECO:0000256" key="4">
    <source>
        <dbReference type="ARBA" id="ARBA00023136"/>
    </source>
</evidence>
<evidence type="ECO:0000313" key="6">
    <source>
        <dbReference type="EMBL" id="GAQ89050.1"/>
    </source>
</evidence>
<dbReference type="Proteomes" id="UP000054558">
    <property type="component" value="Unassembled WGS sequence"/>
</dbReference>
<dbReference type="GO" id="GO:0045039">
    <property type="term" value="P:protein insertion into mitochondrial inner membrane"/>
    <property type="evidence" value="ECO:0007669"/>
    <property type="project" value="InterPro"/>
</dbReference>
<dbReference type="OrthoDB" id="507126at2759"/>
<feature type="domain" description="SAM" evidence="5">
    <location>
        <begin position="202"/>
        <end position="267"/>
    </location>
</feature>
<keyword evidence="7" id="KW-1185">Reference proteome</keyword>
<dbReference type="PANTHER" id="PTHR14110:SF6">
    <property type="entry name" value="OS04G0405100 PROTEIN"/>
    <property type="match status" value="1"/>
</dbReference>
<dbReference type="AlphaFoldDB" id="A0A1Y1IDQ2"/>
<dbReference type="EMBL" id="DF237432">
    <property type="protein sequence ID" value="GAQ89050.1"/>
    <property type="molecule type" value="Genomic_DNA"/>
</dbReference>
<evidence type="ECO:0000256" key="1">
    <source>
        <dbReference type="ARBA" id="ARBA00004141"/>
    </source>
</evidence>
<name>A0A1Y1IDQ2_KLENI</name>